<evidence type="ECO:0000313" key="3">
    <source>
        <dbReference type="Proteomes" id="UP000830671"/>
    </source>
</evidence>
<dbReference type="AlphaFoldDB" id="A0A9Q8SQG5"/>
<keyword evidence="3" id="KW-1185">Reference proteome</keyword>
<name>A0A9Q8SQG5_9PEZI</name>
<gene>
    <name evidence="2" type="ORF">CLUP02_07011</name>
</gene>
<proteinExistence type="predicted"/>
<sequence length="342" mass="38719">MKRKAGILKSLIEILSKPDEKCLPSLHLSKRMRQVHKQIPSVAMFSPSVSDILDSLDTHTVYFCFKNGHDKMLQDCIYRQLPWDPRQVLDTQRHGVGELEKPSLQLFSMKLAKVIECDNGVGYSDFFSRKPHQMHLWVLHTLENTMFAVYQPATRPILASHIQATPHSHLMVEPSGQKQYRIPMGNASLVAHFDRVWWNDLCMPPTPVGANINAGLSGELPQTRVPSRSKYGKCFSPHDNINTAASGNQSRDFTVEPSPNSLGKKFGNRRESSIDLLLDLIDRASSGSRYELLVRAAYSQTSQDKHPSPTLPTYHPQGFFRNTFSDMMVAQGLLARRRQKKP</sequence>
<dbReference type="GeneID" id="73341018"/>
<dbReference type="Proteomes" id="UP000830671">
    <property type="component" value="Chromosome 3"/>
</dbReference>
<organism evidence="2 3">
    <name type="scientific">Colletotrichum lupini</name>
    <dbReference type="NCBI Taxonomy" id="145971"/>
    <lineage>
        <taxon>Eukaryota</taxon>
        <taxon>Fungi</taxon>
        <taxon>Dikarya</taxon>
        <taxon>Ascomycota</taxon>
        <taxon>Pezizomycotina</taxon>
        <taxon>Sordariomycetes</taxon>
        <taxon>Hypocreomycetidae</taxon>
        <taxon>Glomerellales</taxon>
        <taxon>Glomerellaceae</taxon>
        <taxon>Colletotrichum</taxon>
        <taxon>Colletotrichum acutatum species complex</taxon>
    </lineage>
</organism>
<dbReference type="EMBL" id="CP019475">
    <property type="protein sequence ID" value="UQC81525.1"/>
    <property type="molecule type" value="Genomic_DNA"/>
</dbReference>
<dbReference type="RefSeq" id="XP_049143151.1">
    <property type="nucleotide sequence ID" value="XM_049286008.1"/>
</dbReference>
<dbReference type="KEGG" id="clup:CLUP02_07011"/>
<evidence type="ECO:0000313" key="2">
    <source>
        <dbReference type="EMBL" id="UQC81525.1"/>
    </source>
</evidence>
<protein>
    <submittedName>
        <fullName evidence="2">Uncharacterized protein</fullName>
    </submittedName>
</protein>
<feature type="compositionally biased region" description="Polar residues" evidence="1">
    <location>
        <begin position="243"/>
        <end position="261"/>
    </location>
</feature>
<feature type="region of interest" description="Disordered" evidence="1">
    <location>
        <begin position="243"/>
        <end position="267"/>
    </location>
</feature>
<accession>A0A9Q8SQG5</accession>
<evidence type="ECO:0000256" key="1">
    <source>
        <dbReference type="SAM" id="MobiDB-lite"/>
    </source>
</evidence>
<reference evidence="2" key="1">
    <citation type="journal article" date="2021" name="Mol. Plant Microbe Interact.">
        <title>Complete Genome Sequence of the Plant-Pathogenic Fungus Colletotrichum lupini.</title>
        <authorList>
            <person name="Baroncelli R."/>
            <person name="Pensec F."/>
            <person name="Da Lio D."/>
            <person name="Boufleur T."/>
            <person name="Vicente I."/>
            <person name="Sarrocco S."/>
            <person name="Picot A."/>
            <person name="Baraldi E."/>
            <person name="Sukno S."/>
            <person name="Thon M."/>
            <person name="Le Floch G."/>
        </authorList>
    </citation>
    <scope>NUCLEOTIDE SEQUENCE</scope>
    <source>
        <strain evidence="2">IMI 504893</strain>
    </source>
</reference>